<dbReference type="PROSITE" id="PS50132">
    <property type="entry name" value="RGS"/>
    <property type="match status" value="1"/>
</dbReference>
<dbReference type="InterPro" id="IPR044926">
    <property type="entry name" value="RGS_subdomain_2"/>
</dbReference>
<dbReference type="SUPFAM" id="SSF48097">
    <property type="entry name" value="Regulator of G-protein signaling, RGS"/>
    <property type="match status" value="1"/>
</dbReference>
<gene>
    <name evidence="2" type="ORF">CpipJ_CPIJ006996</name>
</gene>
<evidence type="ECO:0000313" key="2">
    <source>
        <dbReference type="EMBL" id="EDS28966.1"/>
    </source>
</evidence>
<dbReference type="VEuPathDB" id="VectorBase:CQUJHB003142"/>
<feature type="region of interest" description="Disordered" evidence="1">
    <location>
        <begin position="123"/>
        <end position="152"/>
    </location>
</feature>
<feature type="region of interest" description="Disordered" evidence="1">
    <location>
        <begin position="189"/>
        <end position="214"/>
    </location>
</feature>
<dbReference type="eggNOG" id="KOG0986">
    <property type="taxonomic scope" value="Eukaryota"/>
</dbReference>
<sequence>MNYRNKSVENDHGTLVNQGDVSYDYVVDQQPIGRELFHQFCKVKRPQYFRYITFLDDIARWPSGLNSALEVSQHRRSGRASRTNLAKSFAFSRFGGDEIVEFCDTATLVKDGHDLPGTSYRFEPAATPTPPKASARQTALGSGTVRPRRNRTAATVTAASLNNRHRDQHPPSRSPTAINLTWKVRKARATNPVLESRPVLTGEQQQQQQQVMTS</sequence>
<proteinExistence type="predicted"/>
<feature type="compositionally biased region" description="Low complexity" evidence="1">
    <location>
        <begin position="204"/>
        <end position="214"/>
    </location>
</feature>
<reference evidence="2" key="1">
    <citation type="submission" date="2007-03" db="EMBL/GenBank/DDBJ databases">
        <title>Annotation of Culex pipiens quinquefasciatus.</title>
        <authorList>
            <consortium name="The Broad Institute Genome Sequencing Platform"/>
            <person name="Atkinson P.W."/>
            <person name="Hemingway J."/>
            <person name="Christensen B.M."/>
            <person name="Higgs S."/>
            <person name="Kodira C."/>
            <person name="Hannick L."/>
            <person name="Megy K."/>
            <person name="O'Leary S."/>
            <person name="Pearson M."/>
            <person name="Haas B.J."/>
            <person name="Mauceli E."/>
            <person name="Wortman J.R."/>
            <person name="Lee N.H."/>
            <person name="Guigo R."/>
            <person name="Stanke M."/>
            <person name="Alvarado L."/>
            <person name="Amedeo P."/>
            <person name="Antoine C.H."/>
            <person name="Arensburger P."/>
            <person name="Bidwell S.L."/>
            <person name="Crawford M."/>
            <person name="Camaro F."/>
            <person name="Devon K."/>
            <person name="Engels R."/>
            <person name="Hammond M."/>
            <person name="Howarth C."/>
            <person name="Koehrsen M."/>
            <person name="Lawson D."/>
            <person name="Montgomery P."/>
            <person name="Nene V."/>
            <person name="Nusbaum C."/>
            <person name="Puiu D."/>
            <person name="Romero-Severson J."/>
            <person name="Severson D.W."/>
            <person name="Shumway M."/>
            <person name="Sisk P."/>
            <person name="Stolte C."/>
            <person name="Zeng Q."/>
            <person name="Eisenstadt E."/>
            <person name="Fraser-Liggett C."/>
            <person name="Strausberg R."/>
            <person name="Galagan J."/>
            <person name="Birren B."/>
            <person name="Collins F.H."/>
        </authorList>
    </citation>
    <scope>NUCLEOTIDE SEQUENCE [LARGE SCALE GENOMIC DNA]</scope>
    <source>
        <strain evidence="2">JHB</strain>
    </source>
</reference>
<dbReference type="InParanoid" id="B0WJ76"/>
<dbReference type="InterPro" id="IPR016137">
    <property type="entry name" value="RGS"/>
</dbReference>
<dbReference type="AlphaFoldDB" id="B0WJ76"/>
<dbReference type="OrthoDB" id="354826at2759"/>
<dbReference type="KEGG" id="cqu:CpipJ_CPIJ006996"/>
<dbReference type="VEuPathDB" id="VectorBase:CPIJ006996"/>
<accession>B0WJ76</accession>
<name>B0WJ76_CULQU</name>
<evidence type="ECO:0000256" key="1">
    <source>
        <dbReference type="SAM" id="MobiDB-lite"/>
    </source>
</evidence>
<dbReference type="STRING" id="7176.B0WJ76"/>
<dbReference type="HOGENOM" id="CLU_1290093_0_0_1"/>
<dbReference type="EMBL" id="DS231956">
    <property type="protein sequence ID" value="EDS28966.1"/>
    <property type="molecule type" value="Genomic_DNA"/>
</dbReference>
<feature type="region of interest" description="Disordered" evidence="1">
    <location>
        <begin position="158"/>
        <end position="177"/>
    </location>
</feature>
<dbReference type="InterPro" id="IPR036305">
    <property type="entry name" value="RGS_sf"/>
</dbReference>
<dbReference type="Gene3D" id="1.10.167.10">
    <property type="entry name" value="Regulator of G-protein Signalling 4, domain 2"/>
    <property type="match status" value="1"/>
</dbReference>
<organism>
    <name type="scientific">Culex quinquefasciatus</name>
    <name type="common">Southern house mosquito</name>
    <name type="synonym">Culex pungens</name>
    <dbReference type="NCBI Taxonomy" id="7176"/>
    <lineage>
        <taxon>Eukaryota</taxon>
        <taxon>Metazoa</taxon>
        <taxon>Ecdysozoa</taxon>
        <taxon>Arthropoda</taxon>
        <taxon>Hexapoda</taxon>
        <taxon>Insecta</taxon>
        <taxon>Pterygota</taxon>
        <taxon>Neoptera</taxon>
        <taxon>Endopterygota</taxon>
        <taxon>Diptera</taxon>
        <taxon>Nematocera</taxon>
        <taxon>Culicoidea</taxon>
        <taxon>Culicidae</taxon>
        <taxon>Culicinae</taxon>
        <taxon>Culicini</taxon>
        <taxon>Culex</taxon>
        <taxon>Culex</taxon>
    </lineage>
</organism>
<protein>
    <submittedName>
        <fullName evidence="2">Uncharacterized protein</fullName>
    </submittedName>
</protein>